<evidence type="ECO:0000259" key="3">
    <source>
        <dbReference type="Pfam" id="PF25072"/>
    </source>
</evidence>
<dbReference type="InterPro" id="IPR056698">
    <property type="entry name" value="DUF7796"/>
</dbReference>
<name>A0ABP0YYZ5_9ROSI</name>
<feature type="transmembrane region" description="Helical" evidence="2">
    <location>
        <begin position="34"/>
        <end position="53"/>
    </location>
</feature>
<dbReference type="PANTHER" id="PTHR35112:SF1">
    <property type="entry name" value="RING_FYVE_PHD ZINC FINGER SUPERFAMILY PROTEIN"/>
    <property type="match status" value="1"/>
</dbReference>
<feature type="domain" description="DUF7796" evidence="3">
    <location>
        <begin position="107"/>
        <end position="449"/>
    </location>
</feature>
<keyword evidence="2" id="KW-0472">Membrane</keyword>
<dbReference type="PANTHER" id="PTHR35112">
    <property type="entry name" value="OS08G0360500 PROTEIN"/>
    <property type="match status" value="1"/>
</dbReference>
<proteinExistence type="predicted"/>
<organism evidence="4 5">
    <name type="scientific">Citrullus colocynthis</name>
    <name type="common">colocynth</name>
    <dbReference type="NCBI Taxonomy" id="252529"/>
    <lineage>
        <taxon>Eukaryota</taxon>
        <taxon>Viridiplantae</taxon>
        <taxon>Streptophyta</taxon>
        <taxon>Embryophyta</taxon>
        <taxon>Tracheophyta</taxon>
        <taxon>Spermatophyta</taxon>
        <taxon>Magnoliopsida</taxon>
        <taxon>eudicotyledons</taxon>
        <taxon>Gunneridae</taxon>
        <taxon>Pentapetalae</taxon>
        <taxon>rosids</taxon>
        <taxon>fabids</taxon>
        <taxon>Cucurbitales</taxon>
        <taxon>Cucurbitaceae</taxon>
        <taxon>Benincaseae</taxon>
        <taxon>Citrullus</taxon>
    </lineage>
</organism>
<keyword evidence="2" id="KW-1133">Transmembrane helix</keyword>
<sequence length="451" mass="50270">METHIFPLPKTSILSSAIPPMAFRTSLTDLDCRLLFLILTPLSLILFFSASTLPTFAPLRSFIIGAAFQHSSHQSNPPTHPSSFPLPPTPPLQAEPHNWTNMKLELQNSKMAVCLVGGARRFEVTGPSIMEMILKEYPNADLFLHTPLDQNTFKLSYLKTAPRIAAVRIFEPKPIPETESQLRVLTAKNSPNGIQGLLQYFNLVEGCLTMIRTYQQLNNFTYDWVVRTRVDGFWNAPLRPENFLSGHYVVPPGSSYGGLNDRLGVGDLNTSTVALSRLALIPNLDAAGFRQLNSETAFKAQLTTGGVPFVTIRSPFCIVTERRYEFPPMRFGVPVAAMSSRGPVNGAKCRPCRAACEGECVGRVMGLLERGWSWTDWENGTMGLCNANGDWEVGWEKIYEDMVGAEMADVSWRIEKMNMSECCEGFNEMKSRSGIWDSPNGEDICRLGFRI</sequence>
<protein>
    <recommendedName>
        <fullName evidence="3">DUF7796 domain-containing protein</fullName>
    </recommendedName>
</protein>
<dbReference type="EMBL" id="OZ021741">
    <property type="protein sequence ID" value="CAK9325137.1"/>
    <property type="molecule type" value="Genomic_DNA"/>
</dbReference>
<accession>A0ABP0YYZ5</accession>
<keyword evidence="2" id="KW-0812">Transmembrane</keyword>
<dbReference type="Pfam" id="PF25072">
    <property type="entry name" value="DUF7796"/>
    <property type="match status" value="1"/>
</dbReference>
<evidence type="ECO:0000256" key="1">
    <source>
        <dbReference type="SAM" id="MobiDB-lite"/>
    </source>
</evidence>
<dbReference type="Proteomes" id="UP001642487">
    <property type="component" value="Chromosome 7"/>
</dbReference>
<keyword evidence="5" id="KW-1185">Reference proteome</keyword>
<gene>
    <name evidence="4" type="ORF">CITCOLO1_LOCUS17390</name>
</gene>
<evidence type="ECO:0000313" key="4">
    <source>
        <dbReference type="EMBL" id="CAK9325137.1"/>
    </source>
</evidence>
<evidence type="ECO:0000313" key="5">
    <source>
        <dbReference type="Proteomes" id="UP001642487"/>
    </source>
</evidence>
<evidence type="ECO:0000256" key="2">
    <source>
        <dbReference type="SAM" id="Phobius"/>
    </source>
</evidence>
<reference evidence="4 5" key="1">
    <citation type="submission" date="2024-03" db="EMBL/GenBank/DDBJ databases">
        <authorList>
            <person name="Gkanogiannis A."/>
            <person name="Becerra Lopez-Lavalle L."/>
        </authorList>
    </citation>
    <scope>NUCLEOTIDE SEQUENCE [LARGE SCALE GENOMIC DNA]</scope>
</reference>
<feature type="compositionally biased region" description="Pro residues" evidence="1">
    <location>
        <begin position="78"/>
        <end position="93"/>
    </location>
</feature>
<feature type="region of interest" description="Disordered" evidence="1">
    <location>
        <begin position="73"/>
        <end position="96"/>
    </location>
</feature>